<proteinExistence type="predicted"/>
<protein>
    <submittedName>
        <fullName evidence="2">Pcl7 protein</fullName>
    </submittedName>
</protein>
<dbReference type="PANTHER" id="PTHR15615:SF94">
    <property type="entry name" value="PHO85 CYCLIN-6-RELATED"/>
    <property type="match status" value="1"/>
</dbReference>
<comment type="caution">
    <text evidence="2">The sequence shown here is derived from an EMBL/GenBank/DDBJ whole genome shotgun (WGS) entry which is preliminary data.</text>
</comment>
<organism evidence="2 3">
    <name type="scientific">Starmerella bacillaris</name>
    <name type="common">Yeast</name>
    <name type="synonym">Candida zemplinina</name>
    <dbReference type="NCBI Taxonomy" id="1247836"/>
    <lineage>
        <taxon>Eukaryota</taxon>
        <taxon>Fungi</taxon>
        <taxon>Dikarya</taxon>
        <taxon>Ascomycota</taxon>
        <taxon>Saccharomycotina</taxon>
        <taxon>Dipodascomycetes</taxon>
        <taxon>Dipodascales</taxon>
        <taxon>Trichomonascaceae</taxon>
        <taxon>Starmerella</taxon>
    </lineage>
</organism>
<dbReference type="Gene3D" id="1.10.472.10">
    <property type="entry name" value="Cyclin-like"/>
    <property type="match status" value="1"/>
</dbReference>
<dbReference type="Pfam" id="PF08613">
    <property type="entry name" value="Cyclin"/>
    <property type="match status" value="1"/>
</dbReference>
<evidence type="ECO:0000256" key="1">
    <source>
        <dbReference type="SAM" id="MobiDB-lite"/>
    </source>
</evidence>
<dbReference type="Proteomes" id="UP001362899">
    <property type="component" value="Unassembled WGS sequence"/>
</dbReference>
<keyword evidence="3" id="KW-1185">Reference proteome</keyword>
<gene>
    <name evidence="2" type="ORF">DASB73_009540</name>
</gene>
<dbReference type="InterPro" id="IPR013922">
    <property type="entry name" value="Cyclin_PHO80-like"/>
</dbReference>
<dbReference type="PANTHER" id="PTHR15615">
    <property type="match status" value="1"/>
</dbReference>
<dbReference type="CDD" id="cd20558">
    <property type="entry name" value="CYCLIN_ScPCL7-like"/>
    <property type="match status" value="1"/>
</dbReference>
<dbReference type="GO" id="GO:0000307">
    <property type="term" value="C:cyclin-dependent protein kinase holoenzyme complex"/>
    <property type="evidence" value="ECO:0007669"/>
    <property type="project" value="TreeGrafter"/>
</dbReference>
<accession>A0AAV5REJ7</accession>
<feature type="compositionally biased region" description="Low complexity" evidence="1">
    <location>
        <begin position="495"/>
        <end position="506"/>
    </location>
</feature>
<name>A0AAV5REJ7_STABA</name>
<feature type="region of interest" description="Disordered" evidence="1">
    <location>
        <begin position="459"/>
        <end position="521"/>
    </location>
</feature>
<dbReference type="EMBL" id="BTGC01000003">
    <property type="protein sequence ID" value="GMM49996.1"/>
    <property type="molecule type" value="Genomic_DNA"/>
</dbReference>
<dbReference type="AlphaFoldDB" id="A0AAV5REJ7"/>
<evidence type="ECO:0000313" key="2">
    <source>
        <dbReference type="EMBL" id="GMM49996.1"/>
    </source>
</evidence>
<feature type="compositionally biased region" description="Polar residues" evidence="1">
    <location>
        <begin position="512"/>
        <end position="521"/>
    </location>
</feature>
<reference evidence="2 3" key="1">
    <citation type="journal article" date="2023" name="Elife">
        <title>Identification of key yeast species and microbe-microbe interactions impacting larval growth of Drosophila in the wild.</title>
        <authorList>
            <person name="Mure A."/>
            <person name="Sugiura Y."/>
            <person name="Maeda R."/>
            <person name="Honda K."/>
            <person name="Sakurai N."/>
            <person name="Takahashi Y."/>
            <person name="Watada M."/>
            <person name="Katoh T."/>
            <person name="Gotoh A."/>
            <person name="Gotoh Y."/>
            <person name="Taniguchi I."/>
            <person name="Nakamura K."/>
            <person name="Hayashi T."/>
            <person name="Katayama T."/>
            <person name="Uemura T."/>
            <person name="Hattori Y."/>
        </authorList>
    </citation>
    <scope>NUCLEOTIDE SEQUENCE [LARGE SCALE GENOMIC DNA]</scope>
    <source>
        <strain evidence="2 3">SB-73</strain>
    </source>
</reference>
<dbReference type="GO" id="GO:0016538">
    <property type="term" value="F:cyclin-dependent protein serine/threonine kinase regulator activity"/>
    <property type="evidence" value="ECO:0007669"/>
    <property type="project" value="TreeGrafter"/>
</dbReference>
<dbReference type="GO" id="GO:0019901">
    <property type="term" value="F:protein kinase binding"/>
    <property type="evidence" value="ECO:0007669"/>
    <property type="project" value="InterPro"/>
</dbReference>
<dbReference type="GO" id="GO:0005634">
    <property type="term" value="C:nucleus"/>
    <property type="evidence" value="ECO:0007669"/>
    <property type="project" value="TreeGrafter"/>
</dbReference>
<sequence>MDDAELANATVIEATDVGEEEPMTQSWEVPASENTVLSYYTSSTTWSAASSLAGSYSSAYNQFGQNQAGSVPIGSAQAVPIHPGSIHSSHSFAGSVPGSIPGSIPGSVPEGRVYASPVIAPSSGPFNSHPYGSFNSTTSANSATSTNSYGSYNSSFFRPRGSVASIGAMPPTPYDTQHDLQNTLQNNYSNQSQSQIQSQNQSQCQIQFPAQYQSPQVEASHFARSIPIDARYLAPSQIERSRSYASLGTQRSQLSSLLAQNRRGSSMSINKTKNLGQTNQIGQVGQMNQFGQTNQMNQMNQTNQVGQFGQVGQVGQIGQTNQMGQMSGISAVPVPAQISGQLSTMSAVPSVPGAVPVQGYSSTLYPANINSMHTAIDLPDHVSKGLDPHDDFPHILRNIKHPVRLKTFQFGDYKNNTHHVLKKITNVLNTIIQKNDKLTDATGSIEPLDTMVHNSSAVVPGSIGSSSEMSAGSATSAASDDTYTTAHSSERPIDSQSQTQSQTSSQHPGPESGSNATSFNLSNDPSDPTFLKWKAANNFQHILLRFHGCNVPGIALDAYLDRILKYCPSSADVFIALLVYVDRIVEKGLALDSPFLLDSYNVHRLVIAGMTVSSKFFSDVFYKNSRYAKVGGLSVEELNILELQFLILLDFKLRISVEELQLYADFITNYS</sequence>
<evidence type="ECO:0000313" key="3">
    <source>
        <dbReference type="Proteomes" id="UP001362899"/>
    </source>
</evidence>
<feature type="compositionally biased region" description="Low complexity" evidence="1">
    <location>
        <begin position="461"/>
        <end position="487"/>
    </location>
</feature>